<name>A0A165PK41_EXIGL</name>
<sequence length="156" mass="18011">MSWIVRMEEGSSDRGTHRPKHVDSNLQHLGARDTEKGRGTVSDVAMRPVRNKGWRRRDSDNEQHTNVLSVRKYEYFYMAHGRGPTYTLSSFLLLSHSADSVRHVNYARARRARRRQLGMCMYVRSAKRVNIAQVAHIGKETRTSTRVDSWKAVLEG</sequence>
<accession>A0A165PK41</accession>
<dbReference type="InParanoid" id="A0A165PK41"/>
<gene>
    <name evidence="2" type="ORF">EXIGLDRAFT_484397</name>
</gene>
<dbReference type="EMBL" id="KV425889">
    <property type="protein sequence ID" value="KZW02286.1"/>
    <property type="molecule type" value="Genomic_DNA"/>
</dbReference>
<feature type="region of interest" description="Disordered" evidence="1">
    <location>
        <begin position="7"/>
        <end position="41"/>
    </location>
</feature>
<evidence type="ECO:0000313" key="3">
    <source>
        <dbReference type="Proteomes" id="UP000077266"/>
    </source>
</evidence>
<feature type="compositionally biased region" description="Basic and acidic residues" evidence="1">
    <location>
        <begin position="7"/>
        <end position="16"/>
    </location>
</feature>
<organism evidence="2 3">
    <name type="scientific">Exidia glandulosa HHB12029</name>
    <dbReference type="NCBI Taxonomy" id="1314781"/>
    <lineage>
        <taxon>Eukaryota</taxon>
        <taxon>Fungi</taxon>
        <taxon>Dikarya</taxon>
        <taxon>Basidiomycota</taxon>
        <taxon>Agaricomycotina</taxon>
        <taxon>Agaricomycetes</taxon>
        <taxon>Auriculariales</taxon>
        <taxon>Exidiaceae</taxon>
        <taxon>Exidia</taxon>
    </lineage>
</organism>
<evidence type="ECO:0000313" key="2">
    <source>
        <dbReference type="EMBL" id="KZW02286.1"/>
    </source>
</evidence>
<proteinExistence type="predicted"/>
<evidence type="ECO:0000256" key="1">
    <source>
        <dbReference type="SAM" id="MobiDB-lite"/>
    </source>
</evidence>
<dbReference type="Proteomes" id="UP000077266">
    <property type="component" value="Unassembled WGS sequence"/>
</dbReference>
<dbReference type="AlphaFoldDB" id="A0A165PK41"/>
<reference evidence="2 3" key="1">
    <citation type="journal article" date="2016" name="Mol. Biol. Evol.">
        <title>Comparative Genomics of Early-Diverging Mushroom-Forming Fungi Provides Insights into the Origins of Lignocellulose Decay Capabilities.</title>
        <authorList>
            <person name="Nagy L.G."/>
            <person name="Riley R."/>
            <person name="Tritt A."/>
            <person name="Adam C."/>
            <person name="Daum C."/>
            <person name="Floudas D."/>
            <person name="Sun H."/>
            <person name="Yadav J.S."/>
            <person name="Pangilinan J."/>
            <person name="Larsson K.H."/>
            <person name="Matsuura K."/>
            <person name="Barry K."/>
            <person name="Labutti K."/>
            <person name="Kuo R."/>
            <person name="Ohm R.A."/>
            <person name="Bhattacharya S.S."/>
            <person name="Shirouzu T."/>
            <person name="Yoshinaga Y."/>
            <person name="Martin F.M."/>
            <person name="Grigoriev I.V."/>
            <person name="Hibbett D.S."/>
        </authorList>
    </citation>
    <scope>NUCLEOTIDE SEQUENCE [LARGE SCALE GENOMIC DNA]</scope>
    <source>
        <strain evidence="2 3">HHB12029</strain>
    </source>
</reference>
<protein>
    <submittedName>
        <fullName evidence="2">Uncharacterized protein</fullName>
    </submittedName>
</protein>
<keyword evidence="3" id="KW-1185">Reference proteome</keyword>